<gene>
    <name evidence="2" type="ORF">HPULCUR_001373</name>
</gene>
<dbReference type="Proteomes" id="UP001476247">
    <property type="component" value="Unassembled WGS sequence"/>
</dbReference>
<evidence type="ECO:0000256" key="1">
    <source>
        <dbReference type="SAM" id="MobiDB-lite"/>
    </source>
</evidence>
<organism evidence="2 3">
    <name type="scientific">Helicostylum pulchrum</name>
    <dbReference type="NCBI Taxonomy" id="562976"/>
    <lineage>
        <taxon>Eukaryota</taxon>
        <taxon>Fungi</taxon>
        <taxon>Fungi incertae sedis</taxon>
        <taxon>Mucoromycota</taxon>
        <taxon>Mucoromycotina</taxon>
        <taxon>Mucoromycetes</taxon>
        <taxon>Mucorales</taxon>
        <taxon>Mucorineae</taxon>
        <taxon>Mucoraceae</taxon>
        <taxon>Helicostylum</taxon>
    </lineage>
</organism>
<feature type="region of interest" description="Disordered" evidence="1">
    <location>
        <begin position="26"/>
        <end position="61"/>
    </location>
</feature>
<keyword evidence="3" id="KW-1185">Reference proteome</keyword>
<accession>A0ABP9XMI1</accession>
<dbReference type="EMBL" id="BAABUJ010000005">
    <property type="protein sequence ID" value="GAA5796007.1"/>
    <property type="molecule type" value="Genomic_DNA"/>
</dbReference>
<evidence type="ECO:0000313" key="3">
    <source>
        <dbReference type="Proteomes" id="UP001476247"/>
    </source>
</evidence>
<name>A0ABP9XMI1_9FUNG</name>
<comment type="caution">
    <text evidence="2">The sequence shown here is derived from an EMBL/GenBank/DDBJ whole genome shotgun (WGS) entry which is preliminary data.</text>
</comment>
<proteinExistence type="predicted"/>
<sequence length="165" mass="19019">MNNNNLIEIESKDFLYVRQEIQRLADSLVDEQTSNEEDRERSKNEMEQAKPIHVREPLDESLEYQVNETKKRFHKLSEELFNTRKELTGVVASFTSESLQGLSKEASELTIIDTAPPMDETAKVDRGNTKQVETVYDEAVEILTNLEKSVPEQLAKFETILELTK</sequence>
<reference evidence="2 3" key="1">
    <citation type="submission" date="2024-04" db="EMBL/GenBank/DDBJ databases">
        <title>genome sequences of Mucor flavus KT1a and Helicostylum pulchrum KT1b strains isolation_sourced from the surface of a dry-aged beef.</title>
        <authorList>
            <person name="Toyotome T."/>
            <person name="Hosono M."/>
            <person name="Torimaru M."/>
            <person name="Fukuda K."/>
            <person name="Mikami N."/>
        </authorList>
    </citation>
    <scope>NUCLEOTIDE SEQUENCE [LARGE SCALE GENOMIC DNA]</scope>
    <source>
        <strain evidence="2 3">KT1b</strain>
    </source>
</reference>
<protein>
    <submittedName>
        <fullName evidence="2">Uncharacterized protein</fullName>
    </submittedName>
</protein>
<feature type="compositionally biased region" description="Basic and acidic residues" evidence="1">
    <location>
        <begin position="36"/>
        <end position="58"/>
    </location>
</feature>
<evidence type="ECO:0000313" key="2">
    <source>
        <dbReference type="EMBL" id="GAA5796007.1"/>
    </source>
</evidence>